<protein>
    <submittedName>
        <fullName evidence="1">Uncharacterized protein</fullName>
    </submittedName>
</protein>
<sequence length="362" mass="40965">MGFLDRIRSSISGKWIDSPEHLEGYKRMGEEVFEVVVELADCPNLKARTIIQAAKSLQVMGDALLLNAYSSDAHKSLPVPMMTHEQAEAWYGKIPDLLVAARQEAAFEGSSKIHLPIRLGKRIESSGLCPVEHLAGMRRATDEMESMFKERMEHARLRADLYKEAILLYEEARTRRGTGDATVGSILGGRHVPRSSHEEAETQYWTTLSSYLLIAQGLEDPSLLKNASPSGQYAYSKLDANDVWKVTSPIAIREIRQDGEWDEAERDLEEHWRQHQVTNVEREYVSTTEQLISRGEIHEDGYWASCPFQAVYRVTKGPVHVLNHTIPTGHVFVWDYGEDGEPGRFITQASFGRADSRQYCDD</sequence>
<evidence type="ECO:0000313" key="1">
    <source>
        <dbReference type="EMBL" id="OAG94615.1"/>
    </source>
</evidence>
<reference evidence="1 2" key="1">
    <citation type="submission" date="2016-02" db="EMBL/GenBank/DDBJ databases">
        <title>Draft genome sequence of Acidibacillus ferrooxidans SLC66.</title>
        <authorList>
            <person name="Oliveira G."/>
            <person name="Nancucheo I."/>
            <person name="Dall'Agnol H."/>
            <person name="Johnson B."/>
            <person name="Oliveira R."/>
            <person name="Nunes G.L."/>
            <person name="Tzotzos G."/>
            <person name="Orellana S.C."/>
            <person name="Salim A.C."/>
            <person name="Araujo F.M."/>
        </authorList>
    </citation>
    <scope>NUCLEOTIDE SEQUENCE [LARGE SCALE GENOMIC DNA]</scope>
    <source>
        <strain evidence="1 2">SLC66</strain>
    </source>
</reference>
<dbReference type="EMBL" id="LSUQ01000008">
    <property type="protein sequence ID" value="OAG94615.1"/>
    <property type="molecule type" value="Genomic_DNA"/>
</dbReference>
<dbReference type="AlphaFoldDB" id="A0A853KBZ7"/>
<dbReference type="Proteomes" id="UP000077421">
    <property type="component" value="Unassembled WGS sequence"/>
</dbReference>
<name>A0A853KBZ7_9BACL</name>
<evidence type="ECO:0000313" key="2">
    <source>
        <dbReference type="Proteomes" id="UP000077421"/>
    </source>
</evidence>
<dbReference type="RefSeq" id="WP_067562183.1">
    <property type="nucleotide sequence ID" value="NZ_LSUQ01000008.1"/>
</dbReference>
<dbReference type="OrthoDB" id="2531238at2"/>
<proteinExistence type="predicted"/>
<gene>
    <name evidence="1" type="ORF">AYW79_04480</name>
</gene>
<comment type="caution">
    <text evidence="1">The sequence shown here is derived from an EMBL/GenBank/DDBJ whole genome shotgun (WGS) entry which is preliminary data.</text>
</comment>
<accession>A0A853KBZ7</accession>
<organism evidence="1 2">
    <name type="scientific">Ferroacidibacillus organovorans</name>
    <dbReference type="NCBI Taxonomy" id="1765683"/>
    <lineage>
        <taxon>Bacteria</taxon>
        <taxon>Bacillati</taxon>
        <taxon>Bacillota</taxon>
        <taxon>Bacilli</taxon>
        <taxon>Bacillales</taxon>
        <taxon>Alicyclobacillaceae</taxon>
        <taxon>Ferroacidibacillus</taxon>
    </lineage>
</organism>